<dbReference type="InterPro" id="IPR011257">
    <property type="entry name" value="DNA_glycosylase"/>
</dbReference>
<reference evidence="4" key="1">
    <citation type="journal article" date="2019" name="Int. J. Syst. Evol. Microbiol.">
        <title>The Global Catalogue of Microorganisms (GCM) 10K type strain sequencing project: providing services to taxonomists for standard genome sequencing and annotation.</title>
        <authorList>
            <consortium name="The Broad Institute Genomics Platform"/>
            <consortium name="The Broad Institute Genome Sequencing Center for Infectious Disease"/>
            <person name="Wu L."/>
            <person name="Ma J."/>
        </authorList>
    </citation>
    <scope>NUCLEOTIDE SEQUENCE [LARGE SCALE GENOMIC DNA]</scope>
    <source>
        <strain evidence="4">CCUG 43114</strain>
    </source>
</reference>
<sequence length="297" mass="32118">MPSLVLPTGTVDLGLTLAPLAMLTRDPTLRLEPGHLLRATITPHGPGVLDARWEPARPEVRVRTDGPGGEWLAERAPALLGLLDDASGFAPHGALREVWRRCRGDRVAATGTVWHDLAFFVVQQRVTRAESSAHWYRFVHALGTPAPGTDGLLVPPAPAAVARLGYEALHRLGVDRRRGEALVAAARAAHRLLHDDVGRDRATAALGGVRGVGPWTLACLSAVTWGDADTVITGDAGIPSLVAWLLARERRADDARMLELLEPFRPHRYRVVRLAFAAGVRPPRRGPRVPASDIRGR</sequence>
<dbReference type="InterPro" id="IPR051912">
    <property type="entry name" value="Alkylbase_DNA_Glycosylase/TA"/>
</dbReference>
<organism evidence="3 4">
    <name type="scientific">Aquipuribacter nitratireducens</name>
    <dbReference type="NCBI Taxonomy" id="650104"/>
    <lineage>
        <taxon>Bacteria</taxon>
        <taxon>Bacillati</taxon>
        <taxon>Actinomycetota</taxon>
        <taxon>Actinomycetes</taxon>
        <taxon>Micrococcales</taxon>
        <taxon>Intrasporangiaceae</taxon>
        <taxon>Aquipuribacter</taxon>
    </lineage>
</organism>
<gene>
    <name evidence="3" type="ORF">ACFPJ6_12830</name>
</gene>
<accession>A0ABW0GR20</accession>
<proteinExistence type="predicted"/>
<evidence type="ECO:0000313" key="4">
    <source>
        <dbReference type="Proteomes" id="UP001596122"/>
    </source>
</evidence>
<evidence type="ECO:0000256" key="1">
    <source>
        <dbReference type="ARBA" id="ARBA00022763"/>
    </source>
</evidence>
<keyword evidence="2" id="KW-0234">DNA repair</keyword>
<evidence type="ECO:0000313" key="3">
    <source>
        <dbReference type="EMBL" id="MFC5381675.1"/>
    </source>
</evidence>
<keyword evidence="1" id="KW-0227">DNA damage</keyword>
<dbReference type="SUPFAM" id="SSF48150">
    <property type="entry name" value="DNA-glycosylase"/>
    <property type="match status" value="1"/>
</dbReference>
<comment type="caution">
    <text evidence="3">The sequence shown here is derived from an EMBL/GenBank/DDBJ whole genome shotgun (WGS) entry which is preliminary data.</text>
</comment>
<evidence type="ECO:0000256" key="2">
    <source>
        <dbReference type="ARBA" id="ARBA00023204"/>
    </source>
</evidence>
<name>A0ABW0GR20_9MICO</name>
<keyword evidence="4" id="KW-1185">Reference proteome</keyword>
<dbReference type="PANTHER" id="PTHR43003:SF6">
    <property type="entry name" value="DNA GLYCOSYLASE"/>
    <property type="match status" value="1"/>
</dbReference>
<dbReference type="Proteomes" id="UP001596122">
    <property type="component" value="Unassembled WGS sequence"/>
</dbReference>
<protein>
    <submittedName>
        <fullName evidence="3">DNA-3-methyladenine glycosylase family protein</fullName>
    </submittedName>
</protein>
<dbReference type="PANTHER" id="PTHR43003">
    <property type="entry name" value="DNA-3-METHYLADENINE GLYCOSYLASE"/>
    <property type="match status" value="1"/>
</dbReference>
<dbReference type="RefSeq" id="WP_340269632.1">
    <property type="nucleotide sequence ID" value="NZ_JBBEOG010000004.1"/>
</dbReference>
<dbReference type="Gene3D" id="1.10.340.30">
    <property type="entry name" value="Hypothetical protein, domain 2"/>
    <property type="match status" value="1"/>
</dbReference>
<dbReference type="EMBL" id="JBHSLD010000009">
    <property type="protein sequence ID" value="MFC5381675.1"/>
    <property type="molecule type" value="Genomic_DNA"/>
</dbReference>